<evidence type="ECO:0000313" key="1">
    <source>
        <dbReference type="EMBL" id="SEB98776.1"/>
    </source>
</evidence>
<dbReference type="PROSITE" id="PS51257">
    <property type="entry name" value="PROKAR_LIPOPROTEIN"/>
    <property type="match status" value="1"/>
</dbReference>
<proteinExistence type="predicted"/>
<dbReference type="Proteomes" id="UP000198742">
    <property type="component" value="Unassembled WGS sequence"/>
</dbReference>
<dbReference type="OrthoDB" id="3788093at2"/>
<name>A0A1H4NU98_9ACTN</name>
<dbReference type="AlphaFoldDB" id="A0A1H4NU98"/>
<dbReference type="STRING" id="402596.SAMN04489844_1457"/>
<dbReference type="RefSeq" id="WP_090968506.1">
    <property type="nucleotide sequence ID" value="NZ_FNRT01000002.1"/>
</dbReference>
<keyword evidence="2" id="KW-1185">Reference proteome</keyword>
<gene>
    <name evidence="1" type="ORF">SAMN04489844_1457</name>
</gene>
<organism evidence="1 2">
    <name type="scientific">Nocardioides exalbidus</name>
    <dbReference type="NCBI Taxonomy" id="402596"/>
    <lineage>
        <taxon>Bacteria</taxon>
        <taxon>Bacillati</taxon>
        <taxon>Actinomycetota</taxon>
        <taxon>Actinomycetes</taxon>
        <taxon>Propionibacteriales</taxon>
        <taxon>Nocardioidaceae</taxon>
        <taxon>Nocardioides</taxon>
    </lineage>
</organism>
<protein>
    <submittedName>
        <fullName evidence="1">Uncharacterized protein</fullName>
    </submittedName>
</protein>
<dbReference type="EMBL" id="FNRT01000002">
    <property type="protein sequence ID" value="SEB98776.1"/>
    <property type="molecule type" value="Genomic_DNA"/>
</dbReference>
<sequence length="107" mass="10990">MKNRPAQLIAASLMALTLLSGCGGGDGGGRPSVEELSGAMQEEGNVLNAGLTAEQSDCFAQALIDSDVSDETLQAIVDNDEDYKGNDADEEAMQSMSTDGLAECMAG</sequence>
<evidence type="ECO:0000313" key="2">
    <source>
        <dbReference type="Proteomes" id="UP000198742"/>
    </source>
</evidence>
<reference evidence="2" key="1">
    <citation type="submission" date="2016-10" db="EMBL/GenBank/DDBJ databases">
        <authorList>
            <person name="Varghese N."/>
            <person name="Submissions S."/>
        </authorList>
    </citation>
    <scope>NUCLEOTIDE SEQUENCE [LARGE SCALE GENOMIC DNA]</scope>
    <source>
        <strain evidence="2">DSM 22017</strain>
    </source>
</reference>
<accession>A0A1H4NU98</accession>